<proteinExistence type="predicted"/>
<keyword evidence="2" id="KW-1185">Reference proteome</keyword>
<dbReference type="Gene3D" id="3.90.176.10">
    <property type="entry name" value="Toxin ADP-ribosyltransferase, Chain A, domain 1"/>
    <property type="match status" value="1"/>
</dbReference>
<comment type="caution">
    <text evidence="1">The sequence shown here is derived from an EMBL/GenBank/DDBJ whole genome shotgun (WGS) entry which is preliminary data.</text>
</comment>
<dbReference type="Proteomes" id="UP000663870">
    <property type="component" value="Unassembled WGS sequence"/>
</dbReference>
<evidence type="ECO:0000313" key="2">
    <source>
        <dbReference type="Proteomes" id="UP000663870"/>
    </source>
</evidence>
<gene>
    <name evidence="1" type="ORF">JXQ802_LOCUS43028</name>
</gene>
<organism evidence="1 2">
    <name type="scientific">Rotaria sordida</name>
    <dbReference type="NCBI Taxonomy" id="392033"/>
    <lineage>
        <taxon>Eukaryota</taxon>
        <taxon>Metazoa</taxon>
        <taxon>Spiralia</taxon>
        <taxon>Gnathifera</taxon>
        <taxon>Rotifera</taxon>
        <taxon>Eurotatoria</taxon>
        <taxon>Bdelloidea</taxon>
        <taxon>Philodinida</taxon>
        <taxon>Philodinidae</taxon>
        <taxon>Rotaria</taxon>
    </lineage>
</organism>
<dbReference type="AlphaFoldDB" id="A0A815W1I6"/>
<evidence type="ECO:0000313" key="1">
    <source>
        <dbReference type="EMBL" id="CAF1542186.1"/>
    </source>
</evidence>
<sequence>MYLGSSGERTLFSVETINGRSISAHSHYDNQEEVMLLPGTRMTVKMQMNPSLDLYSIHLVQVIPDEILLEPPFEGARLFPHIKKQQKHRLDVSKCIMF</sequence>
<protein>
    <submittedName>
        <fullName evidence="1">Uncharacterized protein</fullName>
    </submittedName>
</protein>
<name>A0A815W1I6_9BILA</name>
<dbReference type="EMBL" id="CAJNOL010003021">
    <property type="protein sequence ID" value="CAF1542186.1"/>
    <property type="molecule type" value="Genomic_DNA"/>
</dbReference>
<accession>A0A815W1I6</accession>
<reference evidence="1" key="1">
    <citation type="submission" date="2021-02" db="EMBL/GenBank/DDBJ databases">
        <authorList>
            <person name="Nowell W R."/>
        </authorList>
    </citation>
    <scope>NUCLEOTIDE SEQUENCE</scope>
</reference>